<dbReference type="Proteomes" id="UP001652395">
    <property type="component" value="Unassembled WGS sequence"/>
</dbReference>
<accession>A0ABT2UZM6</accession>
<evidence type="ECO:0000313" key="2">
    <source>
        <dbReference type="EMBL" id="MCU6800087.1"/>
    </source>
</evidence>
<proteinExistence type="predicted"/>
<feature type="region of interest" description="Disordered" evidence="1">
    <location>
        <begin position="99"/>
        <end position="129"/>
    </location>
</feature>
<keyword evidence="3" id="KW-1185">Reference proteome</keyword>
<name>A0ABT2UZM6_9FIRM</name>
<gene>
    <name evidence="2" type="ORF">OCV69_09085</name>
</gene>
<comment type="caution">
    <text evidence="2">The sequence shown here is derived from an EMBL/GenBank/DDBJ whole genome shotgun (WGS) entry which is preliminary data.</text>
</comment>
<dbReference type="EMBL" id="JAOQJF010000015">
    <property type="protein sequence ID" value="MCU6800087.1"/>
    <property type="molecule type" value="Genomic_DNA"/>
</dbReference>
<organism evidence="2 3">
    <name type="scientific">Alitiscatomonas aceti</name>
    <dbReference type="NCBI Taxonomy" id="2981724"/>
    <lineage>
        <taxon>Bacteria</taxon>
        <taxon>Bacillati</taxon>
        <taxon>Bacillota</taxon>
        <taxon>Clostridia</taxon>
        <taxon>Lachnospirales</taxon>
        <taxon>Lachnospiraceae</taxon>
        <taxon>Alitiscatomonas</taxon>
    </lineage>
</organism>
<protein>
    <submittedName>
        <fullName evidence="2">Uncharacterized protein</fullName>
    </submittedName>
</protein>
<sequence length="129" mass="14238">MTIKEAYTIHDEITGSMILEEALERASYNRDEKKEDTYFTGQAEEQGNPRLWLGKYSARLKRKTGKISGYASAGAWALEIERGAFRPELFLRRTAALTEMGNGQDDGGSGVQTGNEPELYGPEAGTGEK</sequence>
<evidence type="ECO:0000256" key="1">
    <source>
        <dbReference type="SAM" id="MobiDB-lite"/>
    </source>
</evidence>
<evidence type="ECO:0000313" key="3">
    <source>
        <dbReference type="Proteomes" id="UP001652395"/>
    </source>
</evidence>
<reference evidence="2 3" key="1">
    <citation type="journal article" date="2021" name="ISME Commun">
        <title>Automated analysis of genomic sequences facilitates high-throughput and comprehensive description of bacteria.</title>
        <authorList>
            <person name="Hitch T.C.A."/>
        </authorList>
    </citation>
    <scope>NUCLEOTIDE SEQUENCE [LARGE SCALE GENOMIC DNA]</scope>
    <source>
        <strain evidence="3">f_CCE</strain>
    </source>
</reference>